<dbReference type="InterPro" id="IPR021099">
    <property type="entry name" value="PORR_domain"/>
</dbReference>
<reference evidence="2 3" key="1">
    <citation type="journal article" date="2023" name="BMC Biotechnol.">
        <title>Vitis rotundifolia cv Carlos genome sequencing.</title>
        <authorList>
            <person name="Huff M."/>
            <person name="Hulse-Kemp A."/>
            <person name="Scheffler B."/>
            <person name="Youngblood R."/>
            <person name="Simpson S."/>
            <person name="Babiker E."/>
            <person name="Staton M."/>
        </authorList>
    </citation>
    <scope>NUCLEOTIDE SEQUENCE [LARGE SCALE GENOMIC DNA]</scope>
    <source>
        <tissue evidence="2">Leaf</tissue>
    </source>
</reference>
<dbReference type="PANTHER" id="PTHR31476">
    <property type="entry name" value="PROTEIN WHAT'S THIS FACTOR 1 HOMOLOG, CHLOROPLASTIC"/>
    <property type="match status" value="1"/>
</dbReference>
<dbReference type="Pfam" id="PF11955">
    <property type="entry name" value="PORR"/>
    <property type="match status" value="2"/>
</dbReference>
<organism evidence="2 3">
    <name type="scientific">Vitis rotundifolia</name>
    <name type="common">Muscadine grape</name>
    <dbReference type="NCBI Taxonomy" id="103349"/>
    <lineage>
        <taxon>Eukaryota</taxon>
        <taxon>Viridiplantae</taxon>
        <taxon>Streptophyta</taxon>
        <taxon>Embryophyta</taxon>
        <taxon>Tracheophyta</taxon>
        <taxon>Spermatophyta</taxon>
        <taxon>Magnoliopsida</taxon>
        <taxon>eudicotyledons</taxon>
        <taxon>Gunneridae</taxon>
        <taxon>Pentapetalae</taxon>
        <taxon>rosids</taxon>
        <taxon>Vitales</taxon>
        <taxon>Vitaceae</taxon>
        <taxon>Viteae</taxon>
        <taxon>Vitis</taxon>
    </lineage>
</organism>
<dbReference type="Proteomes" id="UP001168098">
    <property type="component" value="Unassembled WGS sequence"/>
</dbReference>
<evidence type="ECO:0000313" key="3">
    <source>
        <dbReference type="Proteomes" id="UP001168098"/>
    </source>
</evidence>
<comment type="caution">
    <text evidence="2">The sequence shown here is derived from an EMBL/GenBank/DDBJ whole genome shotgun (WGS) entry which is preliminary data.</text>
</comment>
<name>A0AA39A751_VITRO</name>
<dbReference type="GO" id="GO:0003723">
    <property type="term" value="F:RNA binding"/>
    <property type="evidence" value="ECO:0007669"/>
    <property type="project" value="InterPro"/>
</dbReference>
<feature type="domain" description="PORR" evidence="1">
    <location>
        <begin position="61"/>
        <end position="104"/>
    </location>
</feature>
<sequence>MRVSRVIGTVVWLNSSKYASWCKESLQQTRLMTTSKWVQDRSRKKRVQDLEVVMEKWKIASKEAEDLVAEEEGLLEQHADKAAEHVTRFLMMLIDKQLPVFGIVSWNPAWAVTELYKKANGRMEKQSYLCPYADAQSLEAGSQEFDKRAVAAMHELLSFTIEKRLITDHLTHFCWEFVMPQKLMRFLLKHFRFSVYLTEAYAGSDLIEKGPLVRWKEKHRIETFDDFLSDMEDTNVFEIDYENGNFNVELEQEETIDGLGNALLGDNV</sequence>
<proteinExistence type="predicted"/>
<gene>
    <name evidence="2" type="ORF">PVL29_004069</name>
</gene>
<keyword evidence="3" id="KW-1185">Reference proteome</keyword>
<evidence type="ECO:0000313" key="2">
    <source>
        <dbReference type="EMBL" id="KAJ9702152.1"/>
    </source>
</evidence>
<evidence type="ECO:0000259" key="1">
    <source>
        <dbReference type="Pfam" id="PF11955"/>
    </source>
</evidence>
<dbReference type="PANTHER" id="PTHR31476:SF8">
    <property type="entry name" value="EXPRESSED PROTEIN"/>
    <property type="match status" value="1"/>
</dbReference>
<accession>A0AA39A751</accession>
<protein>
    <recommendedName>
        <fullName evidence="1">PORR domain-containing protein</fullName>
    </recommendedName>
</protein>
<feature type="domain" description="PORR" evidence="1">
    <location>
        <begin position="116"/>
        <end position="218"/>
    </location>
</feature>
<dbReference type="AlphaFoldDB" id="A0AA39A751"/>
<dbReference type="InterPro" id="IPR045040">
    <property type="entry name" value="PORR_fam"/>
</dbReference>
<dbReference type="EMBL" id="JARBHA010000004">
    <property type="protein sequence ID" value="KAJ9702152.1"/>
    <property type="molecule type" value="Genomic_DNA"/>
</dbReference>